<dbReference type="EMBL" id="AACS02000004">
    <property type="protein sequence ID" value="EAU83171.1"/>
    <property type="molecule type" value="Genomic_DNA"/>
</dbReference>
<dbReference type="VEuPathDB" id="FungiDB:CC1G_07853"/>
<name>A8P425_COPC7</name>
<dbReference type="RefSeq" id="XP_001838662.1">
    <property type="nucleotide sequence ID" value="XM_001838610.1"/>
</dbReference>
<dbReference type="KEGG" id="cci:CC1G_07853"/>
<dbReference type="InParanoid" id="A8P425"/>
<accession>A8P425</accession>
<sequence length="103" mass="11989">MVQHKCGHRFTTTTPLDDERIDCESSACQRSRLHRADHWCEQRRCNGKKPDIVPRKVTKVDTKCASCIKKGDFKAKMEGGQTVEDGMFQFDDEDHFKKPQCHY</sequence>
<comment type="caution">
    <text evidence="1">The sequence shown here is derived from an EMBL/GenBank/DDBJ whole genome shotgun (WGS) entry which is preliminary data.</text>
</comment>
<evidence type="ECO:0000313" key="1">
    <source>
        <dbReference type="EMBL" id="EAU83171.1"/>
    </source>
</evidence>
<dbReference type="GeneID" id="6015255"/>
<protein>
    <submittedName>
        <fullName evidence="1">Uncharacterized protein</fullName>
    </submittedName>
</protein>
<gene>
    <name evidence="1" type="ORF">CC1G_07853</name>
</gene>
<dbReference type="Proteomes" id="UP000001861">
    <property type="component" value="Unassembled WGS sequence"/>
</dbReference>
<reference evidence="1 2" key="1">
    <citation type="journal article" date="2010" name="Proc. Natl. Acad. Sci. U.S.A.">
        <title>Insights into evolution of multicellular fungi from the assembled chromosomes of the mushroom Coprinopsis cinerea (Coprinus cinereus).</title>
        <authorList>
            <person name="Stajich J.E."/>
            <person name="Wilke S.K."/>
            <person name="Ahren D."/>
            <person name="Au C.H."/>
            <person name="Birren B.W."/>
            <person name="Borodovsky M."/>
            <person name="Burns C."/>
            <person name="Canback B."/>
            <person name="Casselton L.A."/>
            <person name="Cheng C.K."/>
            <person name="Deng J."/>
            <person name="Dietrich F.S."/>
            <person name="Fargo D.C."/>
            <person name="Farman M.L."/>
            <person name="Gathman A.C."/>
            <person name="Goldberg J."/>
            <person name="Guigo R."/>
            <person name="Hoegger P.J."/>
            <person name="Hooker J.B."/>
            <person name="Huggins A."/>
            <person name="James T.Y."/>
            <person name="Kamada T."/>
            <person name="Kilaru S."/>
            <person name="Kodira C."/>
            <person name="Kues U."/>
            <person name="Kupfer D."/>
            <person name="Kwan H.S."/>
            <person name="Lomsadze A."/>
            <person name="Li W."/>
            <person name="Lilly W.W."/>
            <person name="Ma L.J."/>
            <person name="Mackey A.J."/>
            <person name="Manning G."/>
            <person name="Martin F."/>
            <person name="Muraguchi H."/>
            <person name="Natvig D.O."/>
            <person name="Palmerini H."/>
            <person name="Ramesh M.A."/>
            <person name="Rehmeyer C.J."/>
            <person name="Roe B.A."/>
            <person name="Shenoy N."/>
            <person name="Stanke M."/>
            <person name="Ter-Hovhannisyan V."/>
            <person name="Tunlid A."/>
            <person name="Velagapudi R."/>
            <person name="Vision T.J."/>
            <person name="Zeng Q."/>
            <person name="Zolan M.E."/>
            <person name="Pukkila P.J."/>
        </authorList>
    </citation>
    <scope>NUCLEOTIDE SEQUENCE [LARGE SCALE GENOMIC DNA]</scope>
    <source>
        <strain evidence="2">Okayama-7 / 130 / ATCC MYA-4618 / FGSC 9003</strain>
    </source>
</reference>
<keyword evidence="2" id="KW-1185">Reference proteome</keyword>
<dbReference type="AlphaFoldDB" id="A8P425"/>
<evidence type="ECO:0000313" key="2">
    <source>
        <dbReference type="Proteomes" id="UP000001861"/>
    </source>
</evidence>
<proteinExistence type="predicted"/>
<organism evidence="1 2">
    <name type="scientific">Coprinopsis cinerea (strain Okayama-7 / 130 / ATCC MYA-4618 / FGSC 9003)</name>
    <name type="common">Inky cap fungus</name>
    <name type="synonym">Hormographiella aspergillata</name>
    <dbReference type="NCBI Taxonomy" id="240176"/>
    <lineage>
        <taxon>Eukaryota</taxon>
        <taxon>Fungi</taxon>
        <taxon>Dikarya</taxon>
        <taxon>Basidiomycota</taxon>
        <taxon>Agaricomycotina</taxon>
        <taxon>Agaricomycetes</taxon>
        <taxon>Agaricomycetidae</taxon>
        <taxon>Agaricales</taxon>
        <taxon>Agaricineae</taxon>
        <taxon>Psathyrellaceae</taxon>
        <taxon>Coprinopsis</taxon>
    </lineage>
</organism>